<keyword evidence="2" id="KW-0472">Membrane</keyword>
<evidence type="ECO:0000313" key="4">
    <source>
        <dbReference type="Proteomes" id="UP001189429"/>
    </source>
</evidence>
<dbReference type="Proteomes" id="UP001189429">
    <property type="component" value="Unassembled WGS sequence"/>
</dbReference>
<evidence type="ECO:0000313" key="3">
    <source>
        <dbReference type="EMBL" id="CAK0814873.1"/>
    </source>
</evidence>
<proteinExistence type="predicted"/>
<evidence type="ECO:0000256" key="1">
    <source>
        <dbReference type="SAM" id="MobiDB-lite"/>
    </source>
</evidence>
<feature type="compositionally biased region" description="Pro residues" evidence="1">
    <location>
        <begin position="86"/>
        <end position="99"/>
    </location>
</feature>
<comment type="caution">
    <text evidence="3">The sequence shown here is derived from an EMBL/GenBank/DDBJ whole genome shotgun (WGS) entry which is preliminary data.</text>
</comment>
<keyword evidence="2" id="KW-1133">Transmembrane helix</keyword>
<protein>
    <submittedName>
        <fullName evidence="3">Uncharacterized protein</fullName>
    </submittedName>
</protein>
<organism evidence="3 4">
    <name type="scientific">Prorocentrum cordatum</name>
    <dbReference type="NCBI Taxonomy" id="2364126"/>
    <lineage>
        <taxon>Eukaryota</taxon>
        <taxon>Sar</taxon>
        <taxon>Alveolata</taxon>
        <taxon>Dinophyceae</taxon>
        <taxon>Prorocentrales</taxon>
        <taxon>Prorocentraceae</taxon>
        <taxon>Prorocentrum</taxon>
    </lineage>
</organism>
<gene>
    <name evidence="3" type="ORF">PCOR1329_LOCUS18366</name>
</gene>
<feature type="transmembrane region" description="Helical" evidence="2">
    <location>
        <begin position="336"/>
        <end position="363"/>
    </location>
</feature>
<reference evidence="3" key="1">
    <citation type="submission" date="2023-10" db="EMBL/GenBank/DDBJ databases">
        <authorList>
            <person name="Chen Y."/>
            <person name="Shah S."/>
            <person name="Dougan E. K."/>
            <person name="Thang M."/>
            <person name="Chan C."/>
        </authorList>
    </citation>
    <scope>NUCLEOTIDE SEQUENCE [LARGE SCALE GENOMIC DNA]</scope>
</reference>
<feature type="region of interest" description="Disordered" evidence="1">
    <location>
        <begin position="41"/>
        <end position="135"/>
    </location>
</feature>
<dbReference type="EMBL" id="CAUYUJ010005769">
    <property type="protein sequence ID" value="CAK0814873.1"/>
    <property type="molecule type" value="Genomic_DNA"/>
</dbReference>
<sequence>MICKKCFDDLVRARLKCFCAEPVSFAPGAAWVPIQTQQELDELRPRSRPSAPQSGRAAAGASEPTQPKTRLLPPHEPRTLLDETAAPPPPRARPAPRPPARSAEARGPAGARRKGRGLGAPPHQGGRAAGLAQGHSLRVADLRADTGRTHTETNMTLKDGRPAGQRPTCGEVGEGVSTECRQAAYLIFFLLSALELASGGRFCVALSAVASRAPRSIRDVERKQLAGGAVAADASPRAERVWVDIAKLCRASERDDLLDVVVGEISTFFIDPGVREGFCALDPVFSDAGCQDTWFLLQVFNEGQWSCVSDGLMGSLLIWGFLKGCEKMLCSNLCPMLTGIVAGGSLLLSNSCTFVFVLATVLVA</sequence>
<accession>A0ABN9R7M3</accession>
<name>A0ABN9R7M3_9DINO</name>
<keyword evidence="2" id="KW-0812">Transmembrane</keyword>
<evidence type="ECO:0000256" key="2">
    <source>
        <dbReference type="SAM" id="Phobius"/>
    </source>
</evidence>
<keyword evidence="4" id="KW-1185">Reference proteome</keyword>
<feature type="compositionally biased region" description="Low complexity" evidence="1">
    <location>
        <begin position="100"/>
        <end position="110"/>
    </location>
</feature>